<accession>A0A1E7EM37</accession>
<feature type="compositionally biased region" description="Polar residues" evidence="2">
    <location>
        <begin position="26"/>
        <end position="43"/>
    </location>
</feature>
<dbReference type="PANTHER" id="PTHR47860:SF1">
    <property type="entry name" value="PEPTIDYL-PROLYL CIS-TRANS ISOMERASE FKBP17-1, CHLOROPLASTIC"/>
    <property type="match status" value="1"/>
</dbReference>
<dbReference type="GO" id="GO:0003755">
    <property type="term" value="F:peptidyl-prolyl cis-trans isomerase activity"/>
    <property type="evidence" value="ECO:0007669"/>
    <property type="project" value="UniProtKB-KW"/>
</dbReference>
<evidence type="ECO:0000259" key="3">
    <source>
        <dbReference type="PROSITE" id="PS50059"/>
    </source>
</evidence>
<protein>
    <recommendedName>
        <fullName evidence="1">peptidylprolyl isomerase</fullName>
        <ecNumber evidence="1">5.2.1.8</ecNumber>
    </recommendedName>
</protein>
<sequence>MSTTIFFADGLIINVDQQMQRQTIRLSRQQQQGRSTKTSLMIASSSSSMNGDRYYDHNFDDDEMVLQQQQSQQHVLEDEDDIHGISRRSMMAVTAITSVLLTTPTNFGAAYAAAKNNGLILNTASSSGLRWADAKVGTGSDTPSIGNRVSIDYSMASTGGRFPSIYTTKDKGEPYTWILGDGTTIQGIEIAIQGSITDNIPPMKPGGIRRLIVPNTLGYNDLIVSNKSLSAASTNKRCIAGNEGSIGPIPPKDAPDGAYQRWYQFYCNPRIPYQPDLVLDIKLYGKR</sequence>
<evidence type="ECO:0000256" key="2">
    <source>
        <dbReference type="SAM" id="MobiDB-lite"/>
    </source>
</evidence>
<proteinExistence type="predicted"/>
<evidence type="ECO:0000313" key="4">
    <source>
        <dbReference type="EMBL" id="OEU06988.1"/>
    </source>
</evidence>
<comment type="catalytic activity">
    <reaction evidence="1">
        <text>[protein]-peptidylproline (omega=180) = [protein]-peptidylproline (omega=0)</text>
        <dbReference type="Rhea" id="RHEA:16237"/>
        <dbReference type="Rhea" id="RHEA-COMP:10747"/>
        <dbReference type="Rhea" id="RHEA-COMP:10748"/>
        <dbReference type="ChEBI" id="CHEBI:83833"/>
        <dbReference type="ChEBI" id="CHEBI:83834"/>
        <dbReference type="EC" id="5.2.1.8"/>
    </reaction>
</comment>
<keyword evidence="1" id="KW-0697">Rotamase</keyword>
<organism evidence="4 5">
    <name type="scientific">Fragilariopsis cylindrus CCMP1102</name>
    <dbReference type="NCBI Taxonomy" id="635003"/>
    <lineage>
        <taxon>Eukaryota</taxon>
        <taxon>Sar</taxon>
        <taxon>Stramenopiles</taxon>
        <taxon>Ochrophyta</taxon>
        <taxon>Bacillariophyta</taxon>
        <taxon>Bacillariophyceae</taxon>
        <taxon>Bacillariophycidae</taxon>
        <taxon>Bacillariales</taxon>
        <taxon>Bacillariaceae</taxon>
        <taxon>Fragilariopsis</taxon>
    </lineage>
</organism>
<dbReference type="InterPro" id="IPR046357">
    <property type="entry name" value="PPIase_dom_sf"/>
</dbReference>
<gene>
    <name evidence="4" type="ORF">FRACYDRAFT_265325</name>
</gene>
<dbReference type="PANTHER" id="PTHR47860">
    <property type="entry name" value="PEPTIDYL-PROLYL CIS-TRANS ISOMERASE FKBP17-1, CHLOROPLASTIC"/>
    <property type="match status" value="1"/>
</dbReference>
<feature type="region of interest" description="Disordered" evidence="2">
    <location>
        <begin position="26"/>
        <end position="48"/>
    </location>
</feature>
<dbReference type="SUPFAM" id="SSF54534">
    <property type="entry name" value="FKBP-like"/>
    <property type="match status" value="1"/>
</dbReference>
<evidence type="ECO:0000256" key="1">
    <source>
        <dbReference type="PROSITE-ProRule" id="PRU00277"/>
    </source>
</evidence>
<evidence type="ECO:0000313" key="5">
    <source>
        <dbReference type="Proteomes" id="UP000095751"/>
    </source>
</evidence>
<dbReference type="EMBL" id="KV784394">
    <property type="protein sequence ID" value="OEU06988.1"/>
    <property type="molecule type" value="Genomic_DNA"/>
</dbReference>
<dbReference type="EC" id="5.2.1.8" evidence="1"/>
<reference evidence="4 5" key="1">
    <citation type="submission" date="2016-09" db="EMBL/GenBank/DDBJ databases">
        <title>Extensive genetic diversity and differential bi-allelic expression allows diatom success in the polar Southern Ocean.</title>
        <authorList>
            <consortium name="DOE Joint Genome Institute"/>
            <person name="Mock T."/>
            <person name="Otillar R.P."/>
            <person name="Strauss J."/>
            <person name="Dupont C."/>
            <person name="Frickenhaus S."/>
            <person name="Maumus F."/>
            <person name="Mcmullan M."/>
            <person name="Sanges R."/>
            <person name="Schmutz J."/>
            <person name="Toseland A."/>
            <person name="Valas R."/>
            <person name="Veluchamy A."/>
            <person name="Ward B.J."/>
            <person name="Allen A."/>
            <person name="Barry K."/>
            <person name="Falciatore A."/>
            <person name="Ferrante M."/>
            <person name="Fortunato A.E."/>
            <person name="Gloeckner G."/>
            <person name="Gruber A."/>
            <person name="Hipkin R."/>
            <person name="Janech M."/>
            <person name="Kroth P."/>
            <person name="Leese F."/>
            <person name="Lindquist E."/>
            <person name="Lyon B.R."/>
            <person name="Martin J."/>
            <person name="Mayer C."/>
            <person name="Parker M."/>
            <person name="Quesneville H."/>
            <person name="Raymond J."/>
            <person name="Uhlig C."/>
            <person name="Valentin K.U."/>
            <person name="Worden A.Z."/>
            <person name="Armbrust E.V."/>
            <person name="Bowler C."/>
            <person name="Green B."/>
            <person name="Moulton V."/>
            <person name="Van Oosterhout C."/>
            <person name="Grigoriev I."/>
        </authorList>
    </citation>
    <scope>NUCLEOTIDE SEQUENCE [LARGE SCALE GENOMIC DNA]</scope>
    <source>
        <strain evidence="4 5">CCMP1102</strain>
    </source>
</reference>
<dbReference type="InterPro" id="IPR044197">
    <property type="entry name" value="FKBP17-1-like"/>
</dbReference>
<dbReference type="InterPro" id="IPR001179">
    <property type="entry name" value="PPIase_FKBP_dom"/>
</dbReference>
<name>A0A1E7EM37_9STRA</name>
<dbReference type="Pfam" id="PF00254">
    <property type="entry name" value="FKBP_C"/>
    <property type="match status" value="1"/>
</dbReference>
<dbReference type="Proteomes" id="UP000095751">
    <property type="component" value="Unassembled WGS sequence"/>
</dbReference>
<dbReference type="InParanoid" id="A0A1E7EM37"/>
<dbReference type="Gene3D" id="3.10.50.40">
    <property type="match status" value="1"/>
</dbReference>
<feature type="domain" description="PPIase FKBP-type" evidence="3">
    <location>
        <begin position="146"/>
        <end position="287"/>
    </location>
</feature>
<keyword evidence="5" id="KW-1185">Reference proteome</keyword>
<keyword evidence="1" id="KW-0413">Isomerase</keyword>
<dbReference type="AlphaFoldDB" id="A0A1E7EM37"/>
<dbReference type="OrthoDB" id="77911at2759"/>
<dbReference type="KEGG" id="fcy:FRACYDRAFT_265325"/>
<dbReference type="PROSITE" id="PS50059">
    <property type="entry name" value="FKBP_PPIASE"/>
    <property type="match status" value="1"/>
</dbReference>